<proteinExistence type="predicted"/>
<accession>A0ABW5R5W1</accession>
<evidence type="ECO:0000256" key="1">
    <source>
        <dbReference type="SAM" id="MobiDB-lite"/>
    </source>
</evidence>
<organism evidence="2 3">
    <name type="scientific">Marinicrinis sediminis</name>
    <dbReference type="NCBI Taxonomy" id="1652465"/>
    <lineage>
        <taxon>Bacteria</taxon>
        <taxon>Bacillati</taxon>
        <taxon>Bacillota</taxon>
        <taxon>Bacilli</taxon>
        <taxon>Bacillales</taxon>
        <taxon>Paenibacillaceae</taxon>
    </lineage>
</organism>
<reference evidence="3" key="1">
    <citation type="journal article" date="2019" name="Int. J. Syst. Evol. Microbiol.">
        <title>The Global Catalogue of Microorganisms (GCM) 10K type strain sequencing project: providing services to taxonomists for standard genome sequencing and annotation.</title>
        <authorList>
            <consortium name="The Broad Institute Genomics Platform"/>
            <consortium name="The Broad Institute Genome Sequencing Center for Infectious Disease"/>
            <person name="Wu L."/>
            <person name="Ma J."/>
        </authorList>
    </citation>
    <scope>NUCLEOTIDE SEQUENCE [LARGE SCALE GENOMIC DNA]</scope>
    <source>
        <strain evidence="3">KCTC 33676</strain>
    </source>
</reference>
<feature type="compositionally biased region" description="Low complexity" evidence="1">
    <location>
        <begin position="7"/>
        <end position="20"/>
    </location>
</feature>
<protein>
    <submittedName>
        <fullName evidence="2">Uncharacterized protein</fullName>
    </submittedName>
</protein>
<dbReference type="Proteomes" id="UP001597497">
    <property type="component" value="Unassembled WGS sequence"/>
</dbReference>
<dbReference type="EMBL" id="JBHUMM010000002">
    <property type="protein sequence ID" value="MFD2670438.1"/>
    <property type="molecule type" value="Genomic_DNA"/>
</dbReference>
<keyword evidence="3" id="KW-1185">Reference proteome</keyword>
<feature type="region of interest" description="Disordered" evidence="1">
    <location>
        <begin position="1"/>
        <end position="55"/>
    </location>
</feature>
<name>A0ABW5R5W1_9BACL</name>
<dbReference type="RefSeq" id="WP_379927821.1">
    <property type="nucleotide sequence ID" value="NZ_JBHUMM010000002.1"/>
</dbReference>
<evidence type="ECO:0000313" key="2">
    <source>
        <dbReference type="EMBL" id="MFD2670438.1"/>
    </source>
</evidence>
<sequence length="55" mass="6420">MRTSIRQQAMAMNANMQSASHRQEWEALNKQQGETGLWPEGQQHHQVKNQALLYK</sequence>
<gene>
    <name evidence="2" type="ORF">ACFSUC_02305</name>
</gene>
<comment type="caution">
    <text evidence="2">The sequence shown here is derived from an EMBL/GenBank/DDBJ whole genome shotgun (WGS) entry which is preliminary data.</text>
</comment>
<evidence type="ECO:0000313" key="3">
    <source>
        <dbReference type="Proteomes" id="UP001597497"/>
    </source>
</evidence>